<gene>
    <name evidence="5" type="ORF">EV192_109150</name>
</gene>
<keyword evidence="3" id="KW-0804">Transcription</keyword>
<dbReference type="GO" id="GO:0003677">
    <property type="term" value="F:DNA binding"/>
    <property type="evidence" value="ECO:0007669"/>
    <property type="project" value="UniProtKB-KW"/>
</dbReference>
<keyword evidence="2 5" id="KW-0238">DNA-binding</keyword>
<dbReference type="InterPro" id="IPR000524">
    <property type="entry name" value="Tscrpt_reg_HTH_GntR"/>
</dbReference>
<proteinExistence type="predicted"/>
<dbReference type="GO" id="GO:0003700">
    <property type="term" value="F:DNA-binding transcription factor activity"/>
    <property type="evidence" value="ECO:0007669"/>
    <property type="project" value="InterPro"/>
</dbReference>
<organism evidence="5 6">
    <name type="scientific">Actinocrispum wychmicini</name>
    <dbReference type="NCBI Taxonomy" id="1213861"/>
    <lineage>
        <taxon>Bacteria</taxon>
        <taxon>Bacillati</taxon>
        <taxon>Actinomycetota</taxon>
        <taxon>Actinomycetes</taxon>
        <taxon>Pseudonocardiales</taxon>
        <taxon>Pseudonocardiaceae</taxon>
        <taxon>Actinocrispum</taxon>
    </lineage>
</organism>
<dbReference type="SUPFAM" id="SSF46785">
    <property type="entry name" value="Winged helix' DNA-binding domain"/>
    <property type="match status" value="1"/>
</dbReference>
<dbReference type="InterPro" id="IPR036390">
    <property type="entry name" value="WH_DNA-bd_sf"/>
</dbReference>
<dbReference type="RefSeq" id="WP_165960818.1">
    <property type="nucleotide sequence ID" value="NZ_SLWS01000009.1"/>
</dbReference>
<evidence type="ECO:0000256" key="1">
    <source>
        <dbReference type="ARBA" id="ARBA00023015"/>
    </source>
</evidence>
<dbReference type="PROSITE" id="PS50949">
    <property type="entry name" value="HTH_GNTR"/>
    <property type="match status" value="1"/>
</dbReference>
<dbReference type="InterPro" id="IPR036388">
    <property type="entry name" value="WH-like_DNA-bd_sf"/>
</dbReference>
<reference evidence="5 6" key="1">
    <citation type="submission" date="2019-03" db="EMBL/GenBank/DDBJ databases">
        <title>Genomic Encyclopedia of Type Strains, Phase IV (KMG-IV): sequencing the most valuable type-strain genomes for metagenomic binning, comparative biology and taxonomic classification.</title>
        <authorList>
            <person name="Goeker M."/>
        </authorList>
    </citation>
    <scope>NUCLEOTIDE SEQUENCE [LARGE SCALE GENOMIC DNA]</scope>
    <source>
        <strain evidence="5 6">DSM 45934</strain>
    </source>
</reference>
<dbReference type="InterPro" id="IPR011711">
    <property type="entry name" value="GntR_C"/>
</dbReference>
<name>A0A4V2S626_9PSEU</name>
<dbReference type="PANTHER" id="PTHR43537:SF45">
    <property type="entry name" value="GNTR FAMILY REGULATORY PROTEIN"/>
    <property type="match status" value="1"/>
</dbReference>
<keyword evidence="6" id="KW-1185">Reference proteome</keyword>
<dbReference type="AlphaFoldDB" id="A0A4V2S626"/>
<dbReference type="Gene3D" id="1.10.10.10">
    <property type="entry name" value="Winged helix-like DNA-binding domain superfamily/Winged helix DNA-binding domain"/>
    <property type="match status" value="1"/>
</dbReference>
<sequence>MDHEPPDSSYQLLVAAAARDAPTRPSSGSRLLRDHVYARVLEWIVDGRLPPGTRMRDKDIADLLEVSRTPVREAIRRLEDEGLVTTEASRWTRVAELNVAAAEQIYPIRWTLEGLAISLGGPWPADRIAELKAANKRLAKAVRAGDAAAAAKADSDFHDVIIAIADNTWLTSIVGDLTVHLRRLEVAYFAGGTTANQSVHEHKRAISALAKGDLGAAESAITENWQRSLDRIRRHNT</sequence>
<dbReference type="Gene3D" id="1.20.120.530">
    <property type="entry name" value="GntR ligand-binding domain-like"/>
    <property type="match status" value="1"/>
</dbReference>
<keyword evidence="1" id="KW-0805">Transcription regulation</keyword>
<evidence type="ECO:0000259" key="4">
    <source>
        <dbReference type="PROSITE" id="PS50949"/>
    </source>
</evidence>
<dbReference type="SMART" id="SM00345">
    <property type="entry name" value="HTH_GNTR"/>
    <property type="match status" value="1"/>
</dbReference>
<dbReference type="Pfam" id="PF00392">
    <property type="entry name" value="GntR"/>
    <property type="match status" value="1"/>
</dbReference>
<dbReference type="Proteomes" id="UP000295680">
    <property type="component" value="Unassembled WGS sequence"/>
</dbReference>
<dbReference type="SUPFAM" id="SSF48008">
    <property type="entry name" value="GntR ligand-binding domain-like"/>
    <property type="match status" value="1"/>
</dbReference>
<protein>
    <submittedName>
        <fullName evidence="5">DNA-binding GntR family transcriptional regulator</fullName>
    </submittedName>
</protein>
<evidence type="ECO:0000256" key="3">
    <source>
        <dbReference type="ARBA" id="ARBA00023163"/>
    </source>
</evidence>
<dbReference type="SMART" id="SM00895">
    <property type="entry name" value="FCD"/>
    <property type="match status" value="1"/>
</dbReference>
<accession>A0A4V2S626</accession>
<evidence type="ECO:0000313" key="5">
    <source>
        <dbReference type="EMBL" id="TCO54170.1"/>
    </source>
</evidence>
<dbReference type="Pfam" id="PF07729">
    <property type="entry name" value="FCD"/>
    <property type="match status" value="1"/>
</dbReference>
<evidence type="ECO:0000256" key="2">
    <source>
        <dbReference type="ARBA" id="ARBA00023125"/>
    </source>
</evidence>
<dbReference type="PRINTS" id="PR00035">
    <property type="entry name" value="HTHGNTR"/>
</dbReference>
<dbReference type="EMBL" id="SLWS01000009">
    <property type="protein sequence ID" value="TCO54170.1"/>
    <property type="molecule type" value="Genomic_DNA"/>
</dbReference>
<dbReference type="CDD" id="cd07377">
    <property type="entry name" value="WHTH_GntR"/>
    <property type="match status" value="1"/>
</dbReference>
<evidence type="ECO:0000313" key="6">
    <source>
        <dbReference type="Proteomes" id="UP000295680"/>
    </source>
</evidence>
<dbReference type="InterPro" id="IPR008920">
    <property type="entry name" value="TF_FadR/GntR_C"/>
</dbReference>
<comment type="caution">
    <text evidence="5">The sequence shown here is derived from an EMBL/GenBank/DDBJ whole genome shotgun (WGS) entry which is preliminary data.</text>
</comment>
<dbReference type="PANTHER" id="PTHR43537">
    <property type="entry name" value="TRANSCRIPTIONAL REGULATOR, GNTR FAMILY"/>
    <property type="match status" value="1"/>
</dbReference>
<feature type="domain" description="HTH gntR-type" evidence="4">
    <location>
        <begin position="30"/>
        <end position="97"/>
    </location>
</feature>